<organism evidence="1 2">
    <name type="scientific">Mucilaginibacter robiniae</name>
    <dbReference type="NCBI Taxonomy" id="2728022"/>
    <lineage>
        <taxon>Bacteria</taxon>
        <taxon>Pseudomonadati</taxon>
        <taxon>Bacteroidota</taxon>
        <taxon>Sphingobacteriia</taxon>
        <taxon>Sphingobacteriales</taxon>
        <taxon>Sphingobacteriaceae</taxon>
        <taxon>Mucilaginibacter</taxon>
    </lineage>
</organism>
<name>A0A7L5DUM1_9SPHI</name>
<evidence type="ECO:0000313" key="2">
    <source>
        <dbReference type="Proteomes" id="UP000503278"/>
    </source>
</evidence>
<dbReference type="EMBL" id="CP051682">
    <property type="protein sequence ID" value="QJD94752.1"/>
    <property type="molecule type" value="Genomic_DNA"/>
</dbReference>
<protein>
    <submittedName>
        <fullName evidence="1">Uncharacterized protein</fullName>
    </submittedName>
</protein>
<proteinExistence type="predicted"/>
<keyword evidence="2" id="KW-1185">Reference proteome</keyword>
<dbReference type="KEGG" id="mrob:HH214_02110"/>
<dbReference type="AlphaFoldDB" id="A0A7L5DUM1"/>
<reference evidence="1 2" key="1">
    <citation type="submission" date="2020-04" db="EMBL/GenBank/DDBJ databases">
        <title>Genome sequencing of novel species.</title>
        <authorList>
            <person name="Heo J."/>
            <person name="Kim S.-J."/>
            <person name="Kim J.-S."/>
            <person name="Hong S.-B."/>
            <person name="Kwon S.-W."/>
        </authorList>
    </citation>
    <scope>NUCLEOTIDE SEQUENCE [LARGE SCALE GENOMIC DNA]</scope>
    <source>
        <strain evidence="1 2">F39-2</strain>
    </source>
</reference>
<gene>
    <name evidence="1" type="ORF">HH214_02110</name>
</gene>
<accession>A0A7L5DUM1</accession>
<dbReference type="Proteomes" id="UP000503278">
    <property type="component" value="Chromosome"/>
</dbReference>
<evidence type="ECO:0000313" key="1">
    <source>
        <dbReference type="EMBL" id="QJD94752.1"/>
    </source>
</evidence>
<sequence>MKINRMMDISAIETQLIGSWKNKYGDTIWQFKRDRDNAACTLLVIHQNAAKIYAFELLYSPVHKKPVLRTQEHGDFVVFKVDDKSLWLIYNQMAYIFEKTVVWSF</sequence>
<dbReference type="RefSeq" id="WP_169605769.1">
    <property type="nucleotide sequence ID" value="NZ_CP051682.1"/>
</dbReference>